<protein>
    <submittedName>
        <fullName evidence="2">Uncharacterized protein</fullName>
    </submittedName>
</protein>
<comment type="caution">
    <text evidence="2">The sequence shown here is derived from an EMBL/GenBank/DDBJ whole genome shotgun (WGS) entry which is preliminary data.</text>
</comment>
<sequence length="105" mass="11101">MLYRSTRAFAATARTGLGANQAVAGRRFTAIDTRGGKPKLIFRFGMKDIPVELYPLGFVVSIALVGGVVAAGRHSRDSILGTALTQRPGPAVMIDGLRLKRSSSA</sequence>
<dbReference type="GeneID" id="95987952"/>
<organism evidence="2 3">
    <name type="scientific">Vanrija albida</name>
    <dbReference type="NCBI Taxonomy" id="181172"/>
    <lineage>
        <taxon>Eukaryota</taxon>
        <taxon>Fungi</taxon>
        <taxon>Dikarya</taxon>
        <taxon>Basidiomycota</taxon>
        <taxon>Agaricomycotina</taxon>
        <taxon>Tremellomycetes</taxon>
        <taxon>Trichosporonales</taxon>
        <taxon>Trichosporonaceae</taxon>
        <taxon>Vanrija</taxon>
    </lineage>
</organism>
<keyword evidence="1" id="KW-1133">Transmembrane helix</keyword>
<accession>A0ABR3PYW2</accession>
<keyword evidence="1" id="KW-0472">Membrane</keyword>
<keyword evidence="1" id="KW-0812">Transmembrane</keyword>
<evidence type="ECO:0000313" key="2">
    <source>
        <dbReference type="EMBL" id="KAL1407476.1"/>
    </source>
</evidence>
<evidence type="ECO:0000256" key="1">
    <source>
        <dbReference type="SAM" id="Phobius"/>
    </source>
</evidence>
<keyword evidence="3" id="KW-1185">Reference proteome</keyword>
<dbReference type="EMBL" id="JBBXJM010000005">
    <property type="protein sequence ID" value="KAL1407476.1"/>
    <property type="molecule type" value="Genomic_DNA"/>
</dbReference>
<evidence type="ECO:0000313" key="3">
    <source>
        <dbReference type="Proteomes" id="UP001565368"/>
    </source>
</evidence>
<dbReference type="RefSeq" id="XP_069207420.1">
    <property type="nucleotide sequence ID" value="XM_069355349.1"/>
</dbReference>
<feature type="transmembrane region" description="Helical" evidence="1">
    <location>
        <begin position="53"/>
        <end position="72"/>
    </location>
</feature>
<reference evidence="2 3" key="1">
    <citation type="submission" date="2023-08" db="EMBL/GenBank/DDBJ databases">
        <title>Annotated Genome Sequence of Vanrija albida AlHP1.</title>
        <authorList>
            <person name="Herzog R."/>
        </authorList>
    </citation>
    <scope>NUCLEOTIDE SEQUENCE [LARGE SCALE GENOMIC DNA]</scope>
    <source>
        <strain evidence="2 3">AlHP1</strain>
    </source>
</reference>
<proteinExistence type="predicted"/>
<gene>
    <name evidence="2" type="ORF">Q8F55_006909</name>
</gene>
<dbReference type="Proteomes" id="UP001565368">
    <property type="component" value="Unassembled WGS sequence"/>
</dbReference>
<name>A0ABR3PYW2_9TREE</name>